<sequence length="314" mass="34195">MNKAKFVWDPNSNQTFTPADGNMNTPLTGPAESFNKNEGFGLNTTGELFIDVSDSGMTVWGSPTPNPPIDETVFKILPDTGSLRVASPGSLAIGEAFGDLAVKVIMEVAHANGSGDNSDPLHEREGLGISVNRVVFGNVEINISNRSGLQMLGTQFGDFSYLKIDNAKISVTGKSYCHITPNAGEKSIDIMNFDLSLSDNSWAYMDSMSFLDGGTAKFSSIATSDDDSPIFYLFDFNFIDDTYQKDLFSIVTHNGNNKGGFTFFGIGSSFSLTAFIDKRLLSIDGNDDPNYLWSRINRDSAVIYKDGNLNIRLK</sequence>
<gene>
    <name evidence="3" type="ORF">C7477_1029</name>
</gene>
<dbReference type="OrthoDB" id="9030557at2"/>
<protein>
    <recommendedName>
        <fullName evidence="2">Bulb-type lectin domain-containing protein</fullName>
    </recommendedName>
</protein>
<evidence type="ECO:0000256" key="1">
    <source>
        <dbReference type="SAM" id="MobiDB-lite"/>
    </source>
</evidence>
<evidence type="ECO:0000313" key="4">
    <source>
        <dbReference type="Proteomes" id="UP000247454"/>
    </source>
</evidence>
<reference evidence="3 4" key="1">
    <citation type="submission" date="2018-06" db="EMBL/GenBank/DDBJ databases">
        <title>Genomic Encyclopedia of Type Strains, Phase III (KMG-III): the genomes of soil and plant-associated and newly described type strains.</title>
        <authorList>
            <person name="Whitman W."/>
        </authorList>
    </citation>
    <scope>NUCLEOTIDE SEQUENCE [LARGE SCALE GENOMIC DNA]</scope>
    <source>
        <strain evidence="3 4">ORS 1419</strain>
    </source>
</reference>
<evidence type="ECO:0000259" key="2">
    <source>
        <dbReference type="PROSITE" id="PS50927"/>
    </source>
</evidence>
<accession>A0A318TEJ6</accession>
<name>A0A318TEJ6_9HYPH</name>
<feature type="region of interest" description="Disordered" evidence="1">
    <location>
        <begin position="1"/>
        <end position="24"/>
    </location>
</feature>
<dbReference type="EMBL" id="QJTF01000002">
    <property type="protein sequence ID" value="PYE89923.1"/>
    <property type="molecule type" value="Genomic_DNA"/>
</dbReference>
<dbReference type="PROSITE" id="PS50927">
    <property type="entry name" value="BULB_LECTIN"/>
    <property type="match status" value="1"/>
</dbReference>
<keyword evidence="4" id="KW-1185">Reference proteome</keyword>
<dbReference type="InterPro" id="IPR001480">
    <property type="entry name" value="Bulb-type_lectin_dom"/>
</dbReference>
<dbReference type="Proteomes" id="UP000247454">
    <property type="component" value="Unassembled WGS sequence"/>
</dbReference>
<organism evidence="3 4">
    <name type="scientific">Phyllobacterium leguminum</name>
    <dbReference type="NCBI Taxonomy" id="314237"/>
    <lineage>
        <taxon>Bacteria</taxon>
        <taxon>Pseudomonadati</taxon>
        <taxon>Pseudomonadota</taxon>
        <taxon>Alphaproteobacteria</taxon>
        <taxon>Hyphomicrobiales</taxon>
        <taxon>Phyllobacteriaceae</taxon>
        <taxon>Phyllobacterium</taxon>
    </lineage>
</organism>
<dbReference type="RefSeq" id="WP_110748173.1">
    <property type="nucleotide sequence ID" value="NZ_QJTF01000002.1"/>
</dbReference>
<feature type="compositionally biased region" description="Polar residues" evidence="1">
    <location>
        <begin position="10"/>
        <end position="24"/>
    </location>
</feature>
<comment type="caution">
    <text evidence="3">The sequence shown here is derived from an EMBL/GenBank/DDBJ whole genome shotgun (WGS) entry which is preliminary data.</text>
</comment>
<dbReference type="AlphaFoldDB" id="A0A318TEJ6"/>
<feature type="domain" description="Bulb-type lectin" evidence="2">
    <location>
        <begin position="1"/>
        <end position="98"/>
    </location>
</feature>
<proteinExistence type="predicted"/>
<evidence type="ECO:0000313" key="3">
    <source>
        <dbReference type="EMBL" id="PYE89923.1"/>
    </source>
</evidence>